<protein>
    <submittedName>
        <fullName evidence="1">Uncharacterized protein</fullName>
    </submittedName>
</protein>
<evidence type="ECO:0000313" key="1">
    <source>
        <dbReference type="EMBL" id="KRR09589.1"/>
    </source>
</evidence>
<sequence>MVQPTGLLPMDKCGVFRHEKKRLERDDMVVPRYHKENIIISMTFHDSLNTCMGSVSVAARRMGRDCR</sequence>
<organism evidence="1 2">
    <name type="scientific">Bradyrhizobium jicamae</name>
    <dbReference type="NCBI Taxonomy" id="280332"/>
    <lineage>
        <taxon>Bacteria</taxon>
        <taxon>Pseudomonadati</taxon>
        <taxon>Pseudomonadota</taxon>
        <taxon>Alphaproteobacteria</taxon>
        <taxon>Hyphomicrobiales</taxon>
        <taxon>Nitrobacteraceae</taxon>
        <taxon>Bradyrhizobium</taxon>
    </lineage>
</organism>
<dbReference type="STRING" id="280332.CQ12_13980"/>
<accession>A0A0R3LVJ6</accession>
<name>A0A0R3LVJ6_9BRAD</name>
<proteinExistence type="predicted"/>
<keyword evidence="2" id="KW-1185">Reference proteome</keyword>
<dbReference type="EMBL" id="LLXZ01000071">
    <property type="protein sequence ID" value="KRR09589.1"/>
    <property type="molecule type" value="Genomic_DNA"/>
</dbReference>
<dbReference type="AlphaFoldDB" id="A0A0R3LVJ6"/>
<gene>
    <name evidence="1" type="ORF">CQ12_13980</name>
</gene>
<comment type="caution">
    <text evidence="1">The sequence shown here is derived from an EMBL/GenBank/DDBJ whole genome shotgun (WGS) entry which is preliminary data.</text>
</comment>
<reference evidence="1 2" key="1">
    <citation type="submission" date="2014-03" db="EMBL/GenBank/DDBJ databases">
        <title>Bradyrhizobium valentinum sp. nov., isolated from effective nodules of Lupinus mariae-josephae, a lupine endemic of basic-lime soils in Eastern Spain.</title>
        <authorList>
            <person name="Duran D."/>
            <person name="Rey L."/>
            <person name="Navarro A."/>
            <person name="Busquets A."/>
            <person name="Imperial J."/>
            <person name="Ruiz-Argueso T."/>
        </authorList>
    </citation>
    <scope>NUCLEOTIDE SEQUENCE [LARGE SCALE GENOMIC DNA]</scope>
    <source>
        <strain evidence="1 2">PAC68</strain>
    </source>
</reference>
<evidence type="ECO:0000313" key="2">
    <source>
        <dbReference type="Proteomes" id="UP000050863"/>
    </source>
</evidence>
<dbReference type="Proteomes" id="UP000050863">
    <property type="component" value="Unassembled WGS sequence"/>
</dbReference>